<evidence type="ECO:0000313" key="1">
    <source>
        <dbReference type="EMBL" id="KAI4383181.1"/>
    </source>
</evidence>
<dbReference type="EMBL" id="CM042882">
    <property type="protein sequence ID" value="KAI4383181.1"/>
    <property type="molecule type" value="Genomic_DNA"/>
</dbReference>
<organism evidence="1 2">
    <name type="scientific">Melastoma candidum</name>
    <dbReference type="NCBI Taxonomy" id="119954"/>
    <lineage>
        <taxon>Eukaryota</taxon>
        <taxon>Viridiplantae</taxon>
        <taxon>Streptophyta</taxon>
        <taxon>Embryophyta</taxon>
        <taxon>Tracheophyta</taxon>
        <taxon>Spermatophyta</taxon>
        <taxon>Magnoliopsida</taxon>
        <taxon>eudicotyledons</taxon>
        <taxon>Gunneridae</taxon>
        <taxon>Pentapetalae</taxon>
        <taxon>rosids</taxon>
        <taxon>malvids</taxon>
        <taxon>Myrtales</taxon>
        <taxon>Melastomataceae</taxon>
        <taxon>Melastomatoideae</taxon>
        <taxon>Melastomateae</taxon>
        <taxon>Melastoma</taxon>
    </lineage>
</organism>
<comment type="caution">
    <text evidence="1">The sequence shown here is derived from an EMBL/GenBank/DDBJ whole genome shotgun (WGS) entry which is preliminary data.</text>
</comment>
<keyword evidence="2" id="KW-1185">Reference proteome</keyword>
<dbReference type="Proteomes" id="UP001057402">
    <property type="component" value="Chromosome 3"/>
</dbReference>
<sequence>MDMEDHIEKVIMWGASEKTDSRDISGERDFSGKERQQDLVQEESEQEEKLEEDDTGETEYDVENVLAKQNTYDLFCPNCTSLGKKLGASVRGIGVQTSLAGTQVTETGQARELEIIKSIVYGGLIESITSLGIVSSAAGGGASTVNTLALALANLFGGLLLIANNLRELKNQQPGTTAAGETEDQYTELLGNRRHIFLHASIVILSFIVFGAVAPVTYAFSFRKSDSRDYKLAAVAGASVFCILLLAIGKAYLKTTLFSRDYKIKRGEWIA</sequence>
<evidence type="ECO:0000313" key="2">
    <source>
        <dbReference type="Proteomes" id="UP001057402"/>
    </source>
</evidence>
<name>A0ACB9RZD0_9MYRT</name>
<protein>
    <submittedName>
        <fullName evidence="1">Uncharacterized protein</fullName>
    </submittedName>
</protein>
<proteinExistence type="predicted"/>
<reference evidence="2" key="1">
    <citation type="journal article" date="2023" name="Front. Plant Sci.">
        <title>Chromosomal-level genome assembly of Melastoma candidum provides insights into trichome evolution.</title>
        <authorList>
            <person name="Zhong Y."/>
            <person name="Wu W."/>
            <person name="Sun C."/>
            <person name="Zou P."/>
            <person name="Liu Y."/>
            <person name="Dai S."/>
            <person name="Zhou R."/>
        </authorList>
    </citation>
    <scope>NUCLEOTIDE SEQUENCE [LARGE SCALE GENOMIC DNA]</scope>
</reference>
<gene>
    <name evidence="1" type="ORF">MLD38_009050</name>
</gene>
<accession>A0ACB9RZD0</accession>